<dbReference type="AlphaFoldDB" id="A0A3D9STM8"/>
<keyword evidence="7" id="KW-1185">Reference proteome</keyword>
<evidence type="ECO:0000256" key="5">
    <source>
        <dbReference type="ARBA" id="ARBA00023239"/>
    </source>
</evidence>
<dbReference type="NCBIfam" id="NF002017">
    <property type="entry name" value="PRK00823.1-2"/>
    <property type="match status" value="1"/>
</dbReference>
<dbReference type="InterPro" id="IPR036428">
    <property type="entry name" value="PCD_sf"/>
</dbReference>
<organism evidence="6 7">
    <name type="scientific">Thermomonospora umbrina</name>
    <dbReference type="NCBI Taxonomy" id="111806"/>
    <lineage>
        <taxon>Bacteria</taxon>
        <taxon>Bacillati</taxon>
        <taxon>Actinomycetota</taxon>
        <taxon>Actinomycetes</taxon>
        <taxon>Streptosporangiales</taxon>
        <taxon>Thermomonosporaceae</taxon>
        <taxon>Thermomonospora</taxon>
    </lineage>
</organism>
<dbReference type="RefSeq" id="WP_116024501.1">
    <property type="nucleotide sequence ID" value="NZ_QTTT01000001.1"/>
</dbReference>
<gene>
    <name evidence="6" type="ORF">DFJ69_4655</name>
</gene>
<dbReference type="PANTHER" id="PTHR12599:SF0">
    <property type="entry name" value="PTERIN-4-ALPHA-CARBINOLAMINE DEHYDRATASE"/>
    <property type="match status" value="1"/>
</dbReference>
<dbReference type="Pfam" id="PF01329">
    <property type="entry name" value="Pterin_4a"/>
    <property type="match status" value="1"/>
</dbReference>
<evidence type="ECO:0000256" key="3">
    <source>
        <dbReference type="ARBA" id="ARBA00013252"/>
    </source>
</evidence>
<comment type="caution">
    <text evidence="6">The sequence shown here is derived from an EMBL/GenBank/DDBJ whole genome shotgun (WGS) entry which is preliminary data.</text>
</comment>
<dbReference type="Proteomes" id="UP000256661">
    <property type="component" value="Unassembled WGS sequence"/>
</dbReference>
<keyword evidence="5" id="KW-0456">Lyase</keyword>
<name>A0A3D9STM8_9ACTN</name>
<evidence type="ECO:0000256" key="1">
    <source>
        <dbReference type="ARBA" id="ARBA00001554"/>
    </source>
</evidence>
<evidence type="ECO:0000313" key="7">
    <source>
        <dbReference type="Proteomes" id="UP000256661"/>
    </source>
</evidence>
<dbReference type="InterPro" id="IPR001533">
    <property type="entry name" value="Pterin_deHydtase"/>
</dbReference>
<dbReference type="Gene3D" id="3.30.1360.20">
    <property type="entry name" value="Transcriptional coactivator/pterin dehydratase"/>
    <property type="match status" value="1"/>
</dbReference>
<dbReference type="CDD" id="cd00488">
    <property type="entry name" value="PCD_DCoH"/>
    <property type="match status" value="1"/>
</dbReference>
<dbReference type="SUPFAM" id="SSF55248">
    <property type="entry name" value="PCD-like"/>
    <property type="match status" value="1"/>
</dbReference>
<reference evidence="6 7" key="1">
    <citation type="submission" date="2018-08" db="EMBL/GenBank/DDBJ databases">
        <title>Sequencing the genomes of 1000 actinobacteria strains.</title>
        <authorList>
            <person name="Klenk H.-P."/>
        </authorList>
    </citation>
    <scope>NUCLEOTIDE SEQUENCE [LARGE SCALE GENOMIC DNA]</scope>
    <source>
        <strain evidence="6 7">DSM 43927</strain>
    </source>
</reference>
<sequence length="91" mass="9788">MSLLDDGAVAAELAAAPGWERDGDAIVRTVELADFRAAMDFVNRVAGLAEAADHHPDITIRWNKVTLTLSTHSAGGLTRKDFDLARSIDAR</sequence>
<comment type="catalytic activity">
    <reaction evidence="1">
        <text>(4aS,6R)-4a-hydroxy-L-erythro-5,6,7,8-tetrahydrobiopterin = (6R)-L-erythro-6,7-dihydrobiopterin + H2O</text>
        <dbReference type="Rhea" id="RHEA:11920"/>
        <dbReference type="ChEBI" id="CHEBI:15377"/>
        <dbReference type="ChEBI" id="CHEBI:15642"/>
        <dbReference type="ChEBI" id="CHEBI:43120"/>
        <dbReference type="EC" id="4.2.1.96"/>
    </reaction>
</comment>
<dbReference type="GO" id="GO:0008124">
    <property type="term" value="F:4-alpha-hydroxytetrahydrobiopterin dehydratase activity"/>
    <property type="evidence" value="ECO:0007669"/>
    <property type="project" value="UniProtKB-EC"/>
</dbReference>
<proteinExistence type="inferred from homology"/>
<evidence type="ECO:0000256" key="4">
    <source>
        <dbReference type="ARBA" id="ARBA00021735"/>
    </source>
</evidence>
<protein>
    <recommendedName>
        <fullName evidence="4">Putative pterin-4-alpha-carbinolamine dehydratase</fullName>
        <ecNumber evidence="3">4.2.1.96</ecNumber>
    </recommendedName>
</protein>
<dbReference type="OrthoDB" id="15077at2"/>
<dbReference type="EC" id="4.2.1.96" evidence="3"/>
<comment type="similarity">
    <text evidence="2">Belongs to the pterin-4-alpha-carbinolamine dehydratase family.</text>
</comment>
<evidence type="ECO:0000256" key="2">
    <source>
        <dbReference type="ARBA" id="ARBA00006472"/>
    </source>
</evidence>
<dbReference type="GO" id="GO:0006729">
    <property type="term" value="P:tetrahydrobiopterin biosynthetic process"/>
    <property type="evidence" value="ECO:0007669"/>
    <property type="project" value="InterPro"/>
</dbReference>
<evidence type="ECO:0000313" key="6">
    <source>
        <dbReference type="EMBL" id="REE99148.1"/>
    </source>
</evidence>
<dbReference type="EMBL" id="QTTT01000001">
    <property type="protein sequence ID" value="REE99148.1"/>
    <property type="molecule type" value="Genomic_DNA"/>
</dbReference>
<dbReference type="PANTHER" id="PTHR12599">
    <property type="entry name" value="PTERIN-4-ALPHA-CARBINOLAMINE DEHYDRATASE"/>
    <property type="match status" value="1"/>
</dbReference>
<accession>A0A3D9STM8</accession>